<dbReference type="PANTHER" id="PTHR43639:SF1">
    <property type="entry name" value="SHORT-CHAIN DEHYDROGENASE_REDUCTASE FAMILY PROTEIN"/>
    <property type="match status" value="1"/>
</dbReference>
<dbReference type="SUPFAM" id="SSF51735">
    <property type="entry name" value="NAD(P)-binding Rossmann-fold domains"/>
    <property type="match status" value="1"/>
</dbReference>
<dbReference type="NCBIfam" id="NF005559">
    <property type="entry name" value="PRK07231.1"/>
    <property type="match status" value="1"/>
</dbReference>
<dbReference type="InterPro" id="IPR002347">
    <property type="entry name" value="SDR_fam"/>
</dbReference>
<comment type="similarity">
    <text evidence="1">Belongs to the short-chain dehydrogenases/reductases (SDR) family.</text>
</comment>
<reference evidence="4 5" key="1">
    <citation type="journal article" date="2013" name="Genome Announc.">
        <title>Draft genome sequence of MKD8, a conjugal recipient Mycobacterium smegmatis strain.</title>
        <authorList>
            <person name="Gray T.A."/>
            <person name="Palumbo M.J."/>
            <person name="Derbyshire K.M."/>
        </authorList>
    </citation>
    <scope>NUCLEOTIDE SEQUENCE [LARGE SCALE GENOMIC DNA]</scope>
    <source>
        <strain evidence="4 5">MKD8</strain>
    </source>
</reference>
<gene>
    <name evidence="4" type="ORF">D806_002930</name>
</gene>
<evidence type="ECO:0000256" key="1">
    <source>
        <dbReference type="ARBA" id="ARBA00006484"/>
    </source>
</evidence>
<dbReference type="NCBIfam" id="NF009468">
    <property type="entry name" value="PRK12826.1-4"/>
    <property type="match status" value="1"/>
</dbReference>
<feature type="domain" description="Ketoreductase" evidence="3">
    <location>
        <begin position="8"/>
        <end position="188"/>
    </location>
</feature>
<dbReference type="EMBL" id="CP027541">
    <property type="protein sequence ID" value="AWT51287.1"/>
    <property type="molecule type" value="Genomic_DNA"/>
</dbReference>
<dbReference type="SMART" id="SM00822">
    <property type="entry name" value="PKS_KR"/>
    <property type="match status" value="1"/>
</dbReference>
<keyword evidence="2" id="KW-0560">Oxidoreductase</keyword>
<dbReference type="PRINTS" id="PR00080">
    <property type="entry name" value="SDRFAMILY"/>
</dbReference>
<dbReference type="Proteomes" id="UP000011200">
    <property type="component" value="Chromosome"/>
</dbReference>
<evidence type="ECO:0000256" key="2">
    <source>
        <dbReference type="ARBA" id="ARBA00023002"/>
    </source>
</evidence>
<organism evidence="4 5">
    <name type="scientific">Mycolicibacterium smegmatis (strain MKD8)</name>
    <name type="common">Mycobacterium smegmatis</name>
    <dbReference type="NCBI Taxonomy" id="1214915"/>
    <lineage>
        <taxon>Bacteria</taxon>
        <taxon>Bacillati</taxon>
        <taxon>Actinomycetota</taxon>
        <taxon>Actinomycetes</taxon>
        <taxon>Mycobacteriales</taxon>
        <taxon>Mycobacteriaceae</taxon>
        <taxon>Mycolicibacterium</taxon>
    </lineage>
</organism>
<dbReference type="InterPro" id="IPR057326">
    <property type="entry name" value="KR_dom"/>
</dbReference>
<dbReference type="Gene3D" id="3.40.50.720">
    <property type="entry name" value="NAD(P)-binding Rossmann-like Domain"/>
    <property type="match status" value="1"/>
</dbReference>
<reference evidence="5" key="2">
    <citation type="submission" date="2018-03" db="EMBL/GenBank/DDBJ databases">
        <authorList>
            <person name="Derbyshire K."/>
            <person name="Gray T.A."/>
            <person name="Champion M."/>
        </authorList>
    </citation>
    <scope>NUCLEOTIDE SEQUENCE [LARGE SCALE GENOMIC DNA]</scope>
    <source>
        <strain evidence="5">MKD8</strain>
    </source>
</reference>
<dbReference type="GeneID" id="93455192"/>
<sequence>MFTSLEGRSAIVTGGSKGIGRGIAETFANAGVDVVITGRNQDDLDRTVADLSGTRGKVTALRADVTDPEDARRTVAETVSRHGGLDIVCANAGIFPSGRLEDLTPDDIEQVLGVNFKGTVYIVQAALQALTASGHGRVVVTSSITGPITGYPGWSHYGASKAAQLGFLRTAAMELAPKKITINAVLPGNIMTEGLDEMGQDYLDQMASAIPAGRLGSVADIGNAALFFATDEAAYVTGQTLVVDGGQVLPESHLAIAEL</sequence>
<name>A0A2U9PHS8_MYCSE</name>
<dbReference type="GO" id="GO:0016491">
    <property type="term" value="F:oxidoreductase activity"/>
    <property type="evidence" value="ECO:0007669"/>
    <property type="project" value="UniProtKB-KW"/>
</dbReference>
<dbReference type="PANTHER" id="PTHR43639">
    <property type="entry name" value="OXIDOREDUCTASE, SHORT-CHAIN DEHYDROGENASE/REDUCTASE FAMILY (AFU_ORTHOLOGUE AFUA_5G02870)"/>
    <property type="match status" value="1"/>
</dbReference>
<dbReference type="CDD" id="cd05233">
    <property type="entry name" value="SDR_c"/>
    <property type="match status" value="1"/>
</dbReference>
<accession>A0A2U9PHS8</accession>
<dbReference type="InterPro" id="IPR036291">
    <property type="entry name" value="NAD(P)-bd_dom_sf"/>
</dbReference>
<evidence type="ECO:0000313" key="4">
    <source>
        <dbReference type="EMBL" id="AWT51287.1"/>
    </source>
</evidence>
<dbReference type="FunFam" id="3.40.50.720:FF:000084">
    <property type="entry name" value="Short-chain dehydrogenase reductase"/>
    <property type="match status" value="1"/>
</dbReference>
<evidence type="ECO:0000313" key="5">
    <source>
        <dbReference type="Proteomes" id="UP000011200"/>
    </source>
</evidence>
<proteinExistence type="inferred from homology"/>
<evidence type="ECO:0000259" key="3">
    <source>
        <dbReference type="SMART" id="SM00822"/>
    </source>
</evidence>
<protein>
    <submittedName>
        <fullName evidence="4">3-oxoacyl-[acyl-carrier-protein] reductase</fullName>
    </submittedName>
</protein>
<dbReference type="AlphaFoldDB" id="A0A2U9PHS8"/>
<dbReference type="Pfam" id="PF13561">
    <property type="entry name" value="adh_short_C2"/>
    <property type="match status" value="1"/>
</dbReference>
<dbReference type="NCBIfam" id="NF004202">
    <property type="entry name" value="PRK05653.2-2"/>
    <property type="match status" value="1"/>
</dbReference>
<dbReference type="RefSeq" id="WP_003891622.1">
    <property type="nucleotide sequence ID" value="NZ_CP027541.1"/>
</dbReference>
<dbReference type="PRINTS" id="PR00081">
    <property type="entry name" value="GDHRDH"/>
</dbReference>